<gene>
    <name evidence="1" type="ORF">LC087_12790</name>
</gene>
<protein>
    <submittedName>
        <fullName evidence="1">Uncharacterized protein</fullName>
    </submittedName>
</protein>
<name>A0ABY9JQQ3_9BACI</name>
<proteinExistence type="predicted"/>
<evidence type="ECO:0000313" key="1">
    <source>
        <dbReference type="EMBL" id="WLR41736.1"/>
    </source>
</evidence>
<accession>A0ABY9JQQ3</accession>
<dbReference type="Proteomes" id="UP001197974">
    <property type="component" value="Chromosome"/>
</dbReference>
<dbReference type="EMBL" id="CP129013">
    <property type="protein sequence ID" value="WLR41736.1"/>
    <property type="molecule type" value="Genomic_DNA"/>
</dbReference>
<sequence length="80" mass="9606">MRTTITSEEEKMILDYIYTIHLIAILENNKQKGYLVISFALTIFQNVNTFIERKNLNIIEIMENTSLFRYKKILYNLENK</sequence>
<organism evidence="1 2">
    <name type="scientific">Bacillus carboniphilus</name>
    <dbReference type="NCBI Taxonomy" id="86663"/>
    <lineage>
        <taxon>Bacteria</taxon>
        <taxon>Bacillati</taxon>
        <taxon>Bacillota</taxon>
        <taxon>Bacilli</taxon>
        <taxon>Bacillales</taxon>
        <taxon>Bacillaceae</taxon>
        <taxon>Bacillus</taxon>
    </lineage>
</organism>
<reference evidence="1 2" key="1">
    <citation type="submission" date="2023-06" db="EMBL/GenBank/DDBJ databases">
        <title>Five Gram-positive bacteria isolated from mangrove sediments in Shenzhen, Guangdong, China.</title>
        <authorList>
            <person name="Yu S."/>
            <person name="Zheng W."/>
            <person name="Huang Y."/>
        </authorList>
    </citation>
    <scope>NUCLEOTIDE SEQUENCE [LARGE SCALE GENOMIC DNA]</scope>
    <source>
        <strain evidence="1 2">SaN35-3</strain>
    </source>
</reference>
<dbReference type="RefSeq" id="WP_306019629.1">
    <property type="nucleotide sequence ID" value="NZ_CP129013.1"/>
</dbReference>
<evidence type="ECO:0000313" key="2">
    <source>
        <dbReference type="Proteomes" id="UP001197974"/>
    </source>
</evidence>
<keyword evidence="2" id="KW-1185">Reference proteome</keyword>